<evidence type="ECO:0000313" key="2">
    <source>
        <dbReference type="Proteomes" id="UP000054823"/>
    </source>
</evidence>
<name>A0A0P1ET75_9RHOB</name>
<sequence length="102" mass="11908">MRQNIEQPINPIVPRTVRDQQSCLTLHLHKPRRIALWGGIQIGAIRCDKHQKRRMRDKAAAMRIKMGNHFLGCVGRGLPVNLSQLLWRHNTLVLFQKYPRLP</sequence>
<organism evidence="1 2">
    <name type="scientific">Shimia marina</name>
    <dbReference type="NCBI Taxonomy" id="321267"/>
    <lineage>
        <taxon>Bacteria</taxon>
        <taxon>Pseudomonadati</taxon>
        <taxon>Pseudomonadota</taxon>
        <taxon>Alphaproteobacteria</taxon>
        <taxon>Rhodobacterales</taxon>
        <taxon>Roseobacteraceae</taxon>
    </lineage>
</organism>
<proteinExistence type="predicted"/>
<protein>
    <submittedName>
        <fullName evidence="1">Uncharacterized protein</fullName>
    </submittedName>
</protein>
<dbReference type="EMBL" id="CYPW01000027">
    <property type="protein sequence ID" value="CUH53769.1"/>
    <property type="molecule type" value="Genomic_DNA"/>
</dbReference>
<evidence type="ECO:0000313" key="1">
    <source>
        <dbReference type="EMBL" id="CUH53769.1"/>
    </source>
</evidence>
<dbReference type="Proteomes" id="UP000054823">
    <property type="component" value="Unassembled WGS sequence"/>
</dbReference>
<keyword evidence="2" id="KW-1185">Reference proteome</keyword>
<dbReference type="AlphaFoldDB" id="A0A0P1ET75"/>
<gene>
    <name evidence="1" type="ORF">SHM7688_03230</name>
</gene>
<accession>A0A0P1ET75</accession>
<reference evidence="1 2" key="1">
    <citation type="submission" date="2015-09" db="EMBL/GenBank/DDBJ databases">
        <authorList>
            <consortium name="Swine Surveillance"/>
        </authorList>
    </citation>
    <scope>NUCLEOTIDE SEQUENCE [LARGE SCALE GENOMIC DNA]</scope>
    <source>
        <strain evidence="1 2">CECT 7688</strain>
    </source>
</reference>